<feature type="domain" description="HTH araC/xylS-type" evidence="4">
    <location>
        <begin position="180"/>
        <end position="279"/>
    </location>
</feature>
<evidence type="ECO:0000313" key="5">
    <source>
        <dbReference type="EMBL" id="MFD0863869.1"/>
    </source>
</evidence>
<dbReference type="PROSITE" id="PS01124">
    <property type="entry name" value="HTH_ARAC_FAMILY_2"/>
    <property type="match status" value="1"/>
</dbReference>
<keyword evidence="3" id="KW-0804">Transcription</keyword>
<evidence type="ECO:0000256" key="2">
    <source>
        <dbReference type="ARBA" id="ARBA00023125"/>
    </source>
</evidence>
<keyword evidence="1" id="KW-0805">Transcription regulation</keyword>
<dbReference type="SUPFAM" id="SSF46689">
    <property type="entry name" value="Homeodomain-like"/>
    <property type="match status" value="2"/>
</dbReference>
<dbReference type="Pfam" id="PF07883">
    <property type="entry name" value="Cupin_2"/>
    <property type="match status" value="1"/>
</dbReference>
<dbReference type="RefSeq" id="WP_386410411.1">
    <property type="nucleotide sequence ID" value="NZ_JBHTJH010000017.1"/>
</dbReference>
<dbReference type="InterPro" id="IPR018062">
    <property type="entry name" value="HTH_AraC-typ_CS"/>
</dbReference>
<evidence type="ECO:0000256" key="1">
    <source>
        <dbReference type="ARBA" id="ARBA00023015"/>
    </source>
</evidence>
<dbReference type="PANTHER" id="PTHR43280">
    <property type="entry name" value="ARAC-FAMILY TRANSCRIPTIONAL REGULATOR"/>
    <property type="match status" value="1"/>
</dbReference>
<dbReference type="PRINTS" id="PR00032">
    <property type="entry name" value="HTHARAC"/>
</dbReference>
<dbReference type="InterPro" id="IPR020449">
    <property type="entry name" value="Tscrpt_reg_AraC-type_HTH"/>
</dbReference>
<organism evidence="5 6">
    <name type="scientific">Sungkyunkwania multivorans</name>
    <dbReference type="NCBI Taxonomy" id="1173618"/>
    <lineage>
        <taxon>Bacteria</taxon>
        <taxon>Pseudomonadati</taxon>
        <taxon>Bacteroidota</taxon>
        <taxon>Flavobacteriia</taxon>
        <taxon>Flavobacteriales</taxon>
        <taxon>Flavobacteriaceae</taxon>
        <taxon>Sungkyunkwania</taxon>
    </lineage>
</organism>
<evidence type="ECO:0000313" key="6">
    <source>
        <dbReference type="Proteomes" id="UP001596978"/>
    </source>
</evidence>
<gene>
    <name evidence="5" type="ORF">ACFQ1M_16760</name>
</gene>
<evidence type="ECO:0000259" key="4">
    <source>
        <dbReference type="PROSITE" id="PS01124"/>
    </source>
</evidence>
<evidence type="ECO:0000256" key="3">
    <source>
        <dbReference type="ARBA" id="ARBA00023163"/>
    </source>
</evidence>
<dbReference type="Pfam" id="PF12833">
    <property type="entry name" value="HTH_18"/>
    <property type="match status" value="1"/>
</dbReference>
<dbReference type="SUPFAM" id="SSF51182">
    <property type="entry name" value="RmlC-like cupins"/>
    <property type="match status" value="1"/>
</dbReference>
<reference evidence="6" key="1">
    <citation type="journal article" date="2019" name="Int. J. Syst. Evol. Microbiol.">
        <title>The Global Catalogue of Microorganisms (GCM) 10K type strain sequencing project: providing services to taxonomists for standard genome sequencing and annotation.</title>
        <authorList>
            <consortium name="The Broad Institute Genomics Platform"/>
            <consortium name="The Broad Institute Genome Sequencing Center for Infectious Disease"/>
            <person name="Wu L."/>
            <person name="Ma J."/>
        </authorList>
    </citation>
    <scope>NUCLEOTIDE SEQUENCE [LARGE SCALE GENOMIC DNA]</scope>
    <source>
        <strain evidence="6">CCUG 62952</strain>
    </source>
</reference>
<dbReference type="SMART" id="SM00342">
    <property type="entry name" value="HTH_ARAC"/>
    <property type="match status" value="1"/>
</dbReference>
<dbReference type="PANTHER" id="PTHR43280:SF2">
    <property type="entry name" value="HTH-TYPE TRANSCRIPTIONAL REGULATOR EXSA"/>
    <property type="match status" value="1"/>
</dbReference>
<dbReference type="InterPro" id="IPR013096">
    <property type="entry name" value="Cupin_2"/>
</dbReference>
<dbReference type="InterPro" id="IPR014710">
    <property type="entry name" value="RmlC-like_jellyroll"/>
</dbReference>
<keyword evidence="2" id="KW-0238">DNA-binding</keyword>
<dbReference type="InterPro" id="IPR011051">
    <property type="entry name" value="RmlC_Cupin_sf"/>
</dbReference>
<protein>
    <submittedName>
        <fullName evidence="5">AraC family transcriptional regulator</fullName>
    </submittedName>
</protein>
<dbReference type="Proteomes" id="UP001596978">
    <property type="component" value="Unassembled WGS sequence"/>
</dbReference>
<dbReference type="EMBL" id="JBHTJH010000017">
    <property type="protein sequence ID" value="MFD0863869.1"/>
    <property type="molecule type" value="Genomic_DNA"/>
</dbReference>
<accession>A0ABW3D421</accession>
<dbReference type="Gene3D" id="1.10.10.60">
    <property type="entry name" value="Homeodomain-like"/>
    <property type="match status" value="2"/>
</dbReference>
<sequence length="284" mass="33153">MKVFPFKIPMTEGDTLIYQEDRVIRFYDKLHQHEEIQVSFIVRGEGSLIVADTINHFEPGDTIVIGSNIPHVFKNDVVEDTHAFMISLFFTKNSFGEDFFDTADLAEIDPFFTASKNGFLAMSDKNYLKHLFLQLREKSKIDRFISFLELLKVLAKGDKKALSLFINKKRYTDNEGKRMSDIFEYAMSNYDQNISLETIASIANMSKNAFCRYFKQRTNKTFFQFLIEIRVENACKMLMKNHELMVGEIAALCGFQNISNFNRKFKEIKGITPSKYRRSWMFSN</sequence>
<dbReference type="Gene3D" id="2.60.120.10">
    <property type="entry name" value="Jelly Rolls"/>
    <property type="match status" value="1"/>
</dbReference>
<dbReference type="InterPro" id="IPR009057">
    <property type="entry name" value="Homeodomain-like_sf"/>
</dbReference>
<keyword evidence="6" id="KW-1185">Reference proteome</keyword>
<name>A0ABW3D421_9FLAO</name>
<proteinExistence type="predicted"/>
<dbReference type="InterPro" id="IPR018060">
    <property type="entry name" value="HTH_AraC"/>
</dbReference>
<dbReference type="PROSITE" id="PS00041">
    <property type="entry name" value="HTH_ARAC_FAMILY_1"/>
    <property type="match status" value="1"/>
</dbReference>
<comment type="caution">
    <text evidence="5">The sequence shown here is derived from an EMBL/GenBank/DDBJ whole genome shotgun (WGS) entry which is preliminary data.</text>
</comment>